<evidence type="ECO:0000313" key="2">
    <source>
        <dbReference type="EMBL" id="MCI34380.1"/>
    </source>
</evidence>
<feature type="compositionally biased region" description="Basic residues" evidence="1">
    <location>
        <begin position="40"/>
        <end position="50"/>
    </location>
</feature>
<evidence type="ECO:0000256" key="1">
    <source>
        <dbReference type="SAM" id="MobiDB-lite"/>
    </source>
</evidence>
<comment type="caution">
    <text evidence="2">The sequence shown here is derived from an EMBL/GenBank/DDBJ whole genome shotgun (WGS) entry which is preliminary data.</text>
</comment>
<keyword evidence="3" id="KW-1185">Reference proteome</keyword>
<protein>
    <submittedName>
        <fullName evidence="2">Uncharacterized protein</fullName>
    </submittedName>
</protein>
<reference evidence="2 3" key="1">
    <citation type="journal article" date="2018" name="Front. Plant Sci.">
        <title>Red Clover (Trifolium pratense) and Zigzag Clover (T. medium) - A Picture of Genomic Similarities and Differences.</title>
        <authorList>
            <person name="Dluhosova J."/>
            <person name="Istvanek J."/>
            <person name="Nedelnik J."/>
            <person name="Repkova J."/>
        </authorList>
    </citation>
    <scope>NUCLEOTIDE SEQUENCE [LARGE SCALE GENOMIC DNA]</scope>
    <source>
        <strain evidence="3">cv. 10/8</strain>
        <tissue evidence="2">Leaf</tissue>
    </source>
</reference>
<accession>A0A392RF18</accession>
<feature type="compositionally biased region" description="Basic and acidic residues" evidence="1">
    <location>
        <begin position="1"/>
        <end position="16"/>
    </location>
</feature>
<organism evidence="2 3">
    <name type="scientific">Trifolium medium</name>
    <dbReference type="NCBI Taxonomy" id="97028"/>
    <lineage>
        <taxon>Eukaryota</taxon>
        <taxon>Viridiplantae</taxon>
        <taxon>Streptophyta</taxon>
        <taxon>Embryophyta</taxon>
        <taxon>Tracheophyta</taxon>
        <taxon>Spermatophyta</taxon>
        <taxon>Magnoliopsida</taxon>
        <taxon>eudicotyledons</taxon>
        <taxon>Gunneridae</taxon>
        <taxon>Pentapetalae</taxon>
        <taxon>rosids</taxon>
        <taxon>fabids</taxon>
        <taxon>Fabales</taxon>
        <taxon>Fabaceae</taxon>
        <taxon>Papilionoideae</taxon>
        <taxon>50 kb inversion clade</taxon>
        <taxon>NPAAA clade</taxon>
        <taxon>Hologalegina</taxon>
        <taxon>IRL clade</taxon>
        <taxon>Trifolieae</taxon>
        <taxon>Trifolium</taxon>
    </lineage>
</organism>
<proteinExistence type="predicted"/>
<feature type="region of interest" description="Disordered" evidence="1">
    <location>
        <begin position="1"/>
        <end position="50"/>
    </location>
</feature>
<feature type="compositionally biased region" description="Polar residues" evidence="1">
    <location>
        <begin position="24"/>
        <end position="35"/>
    </location>
</feature>
<dbReference type="EMBL" id="LXQA010213118">
    <property type="protein sequence ID" value="MCI34380.1"/>
    <property type="molecule type" value="Genomic_DNA"/>
</dbReference>
<dbReference type="AlphaFoldDB" id="A0A392RF18"/>
<evidence type="ECO:0000313" key="3">
    <source>
        <dbReference type="Proteomes" id="UP000265520"/>
    </source>
</evidence>
<dbReference type="Proteomes" id="UP000265520">
    <property type="component" value="Unassembled WGS sequence"/>
</dbReference>
<name>A0A392RF18_9FABA</name>
<sequence length="50" mass="5471">MKEDKPDIEKGTHHQEATGPTIRNPPTATGSSTGSDAPPAHRRSRSYHDF</sequence>